<comment type="similarity">
    <text evidence="1">Belongs to the LysR transcriptional regulatory family.</text>
</comment>
<evidence type="ECO:0000256" key="4">
    <source>
        <dbReference type="ARBA" id="ARBA00023163"/>
    </source>
</evidence>
<reference evidence="7" key="1">
    <citation type="submission" date="2024-04" db="EMBL/GenBank/DDBJ databases">
        <title>Phylogenomic analyses of a clade within the roseobacter group suggest taxonomic reassignments of species of the genera Aestuariivita, Citreicella, Loktanella, Nautella, Pelagibaca, Ruegeria, Thalassobius, Thiobacimonas and Tropicibacter, and the proposal o.</title>
        <authorList>
            <person name="Jeon C.O."/>
        </authorList>
    </citation>
    <scope>NUCLEOTIDE SEQUENCE [LARGE SCALE GENOMIC DNA]</scope>
    <source>
        <strain evidence="7">SS1-5</strain>
    </source>
</reference>
<dbReference type="PANTHER" id="PTHR30537">
    <property type="entry name" value="HTH-TYPE TRANSCRIPTIONAL REGULATOR"/>
    <property type="match status" value="1"/>
</dbReference>
<sequence length="299" mass="32937">MKDVIGYLRCFEAASRLMNFTYAADELCVTQSAVSHQMKELSRRLGFALFNRTGNTLELTAKGQEFARLTSRLLQDLDIGLEGLRSDILKGALLIHCDPVLANKWLLPRLDRLEGRCLPLRVELRSSGEPKDADIVIGFEAVDGFEESHFDADYCTFVYSPEILTSGENKLSPAQIISETAIQLGKPNLEELYGAKWSSWGATQGKDIRSAGDIEAHGSVELALQAAVHGRGVALLRRTIADDDIRAGRLIAASHGRLPDAPPLIVSINTQTLHHDLCRDLENWLLAELTSTVAEARCE</sequence>
<dbReference type="PRINTS" id="PR00039">
    <property type="entry name" value="HTHLYSR"/>
</dbReference>
<proteinExistence type="inferred from homology"/>
<protein>
    <submittedName>
        <fullName evidence="6">LysR family transcriptional regulator</fullName>
    </submittedName>
</protein>
<dbReference type="InterPro" id="IPR005119">
    <property type="entry name" value="LysR_subst-bd"/>
</dbReference>
<evidence type="ECO:0000256" key="2">
    <source>
        <dbReference type="ARBA" id="ARBA00023015"/>
    </source>
</evidence>
<organism evidence="6 7">
    <name type="scientific">Yoonia rhodophyticola</name>
    <dbReference type="NCBI Taxonomy" id="3137370"/>
    <lineage>
        <taxon>Bacteria</taxon>
        <taxon>Pseudomonadati</taxon>
        <taxon>Pseudomonadota</taxon>
        <taxon>Alphaproteobacteria</taxon>
        <taxon>Rhodobacterales</taxon>
        <taxon>Paracoccaceae</taxon>
        <taxon>Yoonia</taxon>
    </lineage>
</organism>
<dbReference type="InterPro" id="IPR000847">
    <property type="entry name" value="LysR_HTH_N"/>
</dbReference>
<dbReference type="PANTHER" id="PTHR30537:SF58">
    <property type="entry name" value="HTH-TYPE TRANSCRIPTIONAL REGULATOR PERR"/>
    <property type="match status" value="1"/>
</dbReference>
<dbReference type="AlphaFoldDB" id="A0AAN0MAD1"/>
<dbReference type="SUPFAM" id="SSF53850">
    <property type="entry name" value="Periplasmic binding protein-like II"/>
    <property type="match status" value="1"/>
</dbReference>
<dbReference type="Pfam" id="PF03466">
    <property type="entry name" value="LysR_substrate"/>
    <property type="match status" value="1"/>
</dbReference>
<evidence type="ECO:0000313" key="7">
    <source>
        <dbReference type="Proteomes" id="UP001470809"/>
    </source>
</evidence>
<evidence type="ECO:0000259" key="5">
    <source>
        <dbReference type="PROSITE" id="PS50931"/>
    </source>
</evidence>
<dbReference type="Pfam" id="PF00126">
    <property type="entry name" value="HTH_1"/>
    <property type="match status" value="1"/>
</dbReference>
<feature type="domain" description="HTH lysR-type" evidence="5">
    <location>
        <begin position="1"/>
        <end position="60"/>
    </location>
</feature>
<keyword evidence="2" id="KW-0805">Transcription regulation</keyword>
<keyword evidence="3" id="KW-0238">DNA-binding</keyword>
<dbReference type="Proteomes" id="UP001470809">
    <property type="component" value="Chromosome"/>
</dbReference>
<dbReference type="InterPro" id="IPR036390">
    <property type="entry name" value="WH_DNA-bd_sf"/>
</dbReference>
<dbReference type="PROSITE" id="PS50931">
    <property type="entry name" value="HTH_LYSR"/>
    <property type="match status" value="1"/>
</dbReference>
<dbReference type="EMBL" id="CP151767">
    <property type="protein sequence ID" value="WZU67940.1"/>
    <property type="molecule type" value="Genomic_DNA"/>
</dbReference>
<dbReference type="GO" id="GO:0043565">
    <property type="term" value="F:sequence-specific DNA binding"/>
    <property type="evidence" value="ECO:0007669"/>
    <property type="project" value="TreeGrafter"/>
</dbReference>
<evidence type="ECO:0000313" key="6">
    <source>
        <dbReference type="EMBL" id="WZU67940.1"/>
    </source>
</evidence>
<evidence type="ECO:0000256" key="3">
    <source>
        <dbReference type="ARBA" id="ARBA00023125"/>
    </source>
</evidence>
<dbReference type="Gene3D" id="1.10.10.10">
    <property type="entry name" value="Winged helix-like DNA-binding domain superfamily/Winged helix DNA-binding domain"/>
    <property type="match status" value="1"/>
</dbReference>
<dbReference type="RefSeq" id="WP_342077234.1">
    <property type="nucleotide sequence ID" value="NZ_CP151767.2"/>
</dbReference>
<name>A0AAN0MAD1_9RHOB</name>
<keyword evidence="7" id="KW-1185">Reference proteome</keyword>
<keyword evidence="4" id="KW-0804">Transcription</keyword>
<evidence type="ECO:0000256" key="1">
    <source>
        <dbReference type="ARBA" id="ARBA00009437"/>
    </source>
</evidence>
<accession>A0AAN0MAD1</accession>
<dbReference type="Gene3D" id="3.40.190.10">
    <property type="entry name" value="Periplasmic binding protein-like II"/>
    <property type="match status" value="2"/>
</dbReference>
<dbReference type="InterPro" id="IPR058163">
    <property type="entry name" value="LysR-type_TF_proteobact-type"/>
</dbReference>
<reference evidence="6 7" key="2">
    <citation type="submission" date="2024-08" db="EMBL/GenBank/DDBJ databases">
        <title>Phylogenomic analyses of a clade within the roseobacter group suggest taxonomic reassignments of species of the genera Aestuariivita, Citreicella, Loktanella, Nautella, Pelagibaca, Ruegeria, Thalassobius, Thiobacimonas and Tropicibacter, and the proposal o.</title>
        <authorList>
            <person name="Jeon C.O."/>
        </authorList>
    </citation>
    <scope>NUCLEOTIDE SEQUENCE [LARGE SCALE GENOMIC DNA]</scope>
    <source>
        <strain evidence="6 7">SS1-5</strain>
    </source>
</reference>
<gene>
    <name evidence="6" type="ORF">AABB31_03020</name>
</gene>
<dbReference type="GO" id="GO:0003700">
    <property type="term" value="F:DNA-binding transcription factor activity"/>
    <property type="evidence" value="ECO:0007669"/>
    <property type="project" value="InterPro"/>
</dbReference>
<dbReference type="SUPFAM" id="SSF46785">
    <property type="entry name" value="Winged helix' DNA-binding domain"/>
    <property type="match status" value="1"/>
</dbReference>
<dbReference type="KEGG" id="yrh:AABB31_03020"/>
<dbReference type="InterPro" id="IPR036388">
    <property type="entry name" value="WH-like_DNA-bd_sf"/>
</dbReference>
<dbReference type="GO" id="GO:0006351">
    <property type="term" value="P:DNA-templated transcription"/>
    <property type="evidence" value="ECO:0007669"/>
    <property type="project" value="TreeGrafter"/>
</dbReference>